<name>A0ABV2JNF5_9STRE</name>
<accession>A0ABV2JNF5</accession>
<dbReference type="Proteomes" id="UP001549055">
    <property type="component" value="Unassembled WGS sequence"/>
</dbReference>
<dbReference type="PROSITE" id="PS00330">
    <property type="entry name" value="HEMOLYSIN_CALCIUM"/>
    <property type="match status" value="3"/>
</dbReference>
<dbReference type="PANTHER" id="PTHR38340:SF1">
    <property type="entry name" value="S-LAYER PROTEIN"/>
    <property type="match status" value="1"/>
</dbReference>
<keyword evidence="2" id="KW-0964">Secreted</keyword>
<dbReference type="InterPro" id="IPR001343">
    <property type="entry name" value="Hemolysn_Ca-bd"/>
</dbReference>
<sequence>MHTIDNQDSIFRNLTGTAADETIDLILSDGGTIRAGAGNDTLNGSNGADTLYGEDGNDTINGGSGNDTIIGGAGDDNLYGGDGDDIYVFGRGHGKDRISDSSGHTTVSFQSGISADALRVSREGSDLVLSSSETDSIRLSNYHSSSSARDVSMLFADQSTAVINQTDWTLNVTPASLEAKAFSVEDQVRGARAVLEDAGNTEIVADGMAPTDLSVADQEAAYKAQLATQLLSSLPDRNAAPDTLNSNLIATEELYTEQFTLGA</sequence>
<evidence type="ECO:0000256" key="1">
    <source>
        <dbReference type="ARBA" id="ARBA00004613"/>
    </source>
</evidence>
<dbReference type="SUPFAM" id="SSF51120">
    <property type="entry name" value="beta-Roll"/>
    <property type="match status" value="1"/>
</dbReference>
<protein>
    <submittedName>
        <fullName evidence="3">Ca2+-binding RTX toxin-like protein</fullName>
    </submittedName>
</protein>
<organism evidence="3 4">
    <name type="scientific">Streptococcus gallinaceus</name>
    <dbReference type="NCBI Taxonomy" id="165758"/>
    <lineage>
        <taxon>Bacteria</taxon>
        <taxon>Bacillati</taxon>
        <taxon>Bacillota</taxon>
        <taxon>Bacilli</taxon>
        <taxon>Lactobacillales</taxon>
        <taxon>Streptococcaceae</taxon>
        <taxon>Streptococcus</taxon>
    </lineage>
</organism>
<comment type="caution">
    <text evidence="3">The sequence shown here is derived from an EMBL/GenBank/DDBJ whole genome shotgun (WGS) entry which is preliminary data.</text>
</comment>
<dbReference type="PANTHER" id="PTHR38340">
    <property type="entry name" value="S-LAYER PROTEIN"/>
    <property type="match status" value="1"/>
</dbReference>
<evidence type="ECO:0000256" key="2">
    <source>
        <dbReference type="ARBA" id="ARBA00022525"/>
    </source>
</evidence>
<comment type="subcellular location">
    <subcellularLocation>
        <location evidence="1">Secreted</location>
    </subcellularLocation>
</comment>
<dbReference type="RefSeq" id="WP_354280721.1">
    <property type="nucleotide sequence ID" value="NZ_JBEPMK010000003.1"/>
</dbReference>
<dbReference type="EMBL" id="JBEPMK010000003">
    <property type="protein sequence ID" value="MET3644413.1"/>
    <property type="molecule type" value="Genomic_DNA"/>
</dbReference>
<reference evidence="3 4" key="1">
    <citation type="submission" date="2024-06" db="EMBL/GenBank/DDBJ databases">
        <title>Genomic Encyclopedia of Type Strains, Phase IV (KMG-IV): sequencing the most valuable type-strain genomes for metagenomic binning, comparative biology and taxonomic classification.</title>
        <authorList>
            <person name="Goeker M."/>
        </authorList>
    </citation>
    <scope>NUCLEOTIDE SEQUENCE [LARGE SCALE GENOMIC DNA]</scope>
    <source>
        <strain evidence="3 4">DSM 15349</strain>
    </source>
</reference>
<dbReference type="InterPro" id="IPR050557">
    <property type="entry name" value="RTX_toxin/Mannuronan_C5-epim"/>
</dbReference>
<dbReference type="Gene3D" id="2.150.10.10">
    <property type="entry name" value="Serralysin-like metalloprotease, C-terminal"/>
    <property type="match status" value="1"/>
</dbReference>
<dbReference type="InterPro" id="IPR011049">
    <property type="entry name" value="Serralysin-like_metalloprot_C"/>
</dbReference>
<gene>
    <name evidence="3" type="ORF">ABID27_001037</name>
</gene>
<dbReference type="InterPro" id="IPR018511">
    <property type="entry name" value="Hemolysin-typ_Ca-bd_CS"/>
</dbReference>
<dbReference type="PRINTS" id="PR00313">
    <property type="entry name" value="CABNDNGRPT"/>
</dbReference>
<evidence type="ECO:0000313" key="3">
    <source>
        <dbReference type="EMBL" id="MET3644413.1"/>
    </source>
</evidence>
<evidence type="ECO:0000313" key="4">
    <source>
        <dbReference type="Proteomes" id="UP001549055"/>
    </source>
</evidence>
<proteinExistence type="predicted"/>
<keyword evidence="4" id="KW-1185">Reference proteome</keyword>
<dbReference type="Pfam" id="PF00353">
    <property type="entry name" value="HemolysinCabind"/>
    <property type="match status" value="2"/>
</dbReference>